<organism evidence="5 6">
    <name type="scientific">Sphaeramia orbicularis</name>
    <name type="common">orbiculate cardinalfish</name>
    <dbReference type="NCBI Taxonomy" id="375764"/>
    <lineage>
        <taxon>Eukaryota</taxon>
        <taxon>Metazoa</taxon>
        <taxon>Chordata</taxon>
        <taxon>Craniata</taxon>
        <taxon>Vertebrata</taxon>
        <taxon>Euteleostomi</taxon>
        <taxon>Actinopterygii</taxon>
        <taxon>Neopterygii</taxon>
        <taxon>Teleostei</taxon>
        <taxon>Neoteleostei</taxon>
        <taxon>Acanthomorphata</taxon>
        <taxon>Gobiaria</taxon>
        <taxon>Kurtiformes</taxon>
        <taxon>Apogonoidei</taxon>
        <taxon>Apogonidae</taxon>
        <taxon>Apogoninae</taxon>
        <taxon>Sphaeramia</taxon>
    </lineage>
</organism>
<dbReference type="Gene3D" id="2.60.40.3210">
    <property type="entry name" value="Zona pellucida, ZP-N domain"/>
    <property type="match status" value="1"/>
</dbReference>
<keyword evidence="3" id="KW-0325">Glycoprotein</keyword>
<accession>A0A673CVE0</accession>
<dbReference type="InterPro" id="IPR001507">
    <property type="entry name" value="ZP_dom"/>
</dbReference>
<dbReference type="InterPro" id="IPR042235">
    <property type="entry name" value="ZP-C_dom"/>
</dbReference>
<evidence type="ECO:0000256" key="3">
    <source>
        <dbReference type="ARBA" id="ARBA00023180"/>
    </source>
</evidence>
<evidence type="ECO:0000313" key="5">
    <source>
        <dbReference type="Ensembl" id="ENSSORP00005057464.1"/>
    </source>
</evidence>
<name>A0A673CVE0_9TELE</name>
<reference evidence="5" key="1">
    <citation type="submission" date="2019-06" db="EMBL/GenBank/DDBJ databases">
        <authorList>
            <consortium name="Wellcome Sanger Institute Data Sharing"/>
        </authorList>
    </citation>
    <scope>NUCLEOTIDE SEQUENCE [LARGE SCALE GENOMIC DNA]</scope>
</reference>
<protein>
    <recommendedName>
        <fullName evidence="4">ZP domain-containing protein</fullName>
    </recommendedName>
</protein>
<sequence length="281" mass="32111">QLTFFSCCKCHGPSSGRVDCSSDNMNIVIQRSYLNSLGYNSYSLYLNDPHCRPQVTSYQVVFNFPINTCGTTQEFDNDRITYTNAVRTDGPDLGEITRQSHFKLNVSCIMEQDSVSQIIYRTEHNDNSSVIGTGRFNTTMAFYTSSNFYYKVQLNQYLYVQVDLRRSNSTLVLYLDTCVASPSPHDFQTRTYDLIRNGCHGDNTVYTYLSGSHPYARFRFNAFKFLRATEFVYIQCKVLICPASDYNSPCRHKCNRRVARDLGSDHDSQTVVLGPITLKGQ</sequence>
<dbReference type="InterPro" id="IPR055356">
    <property type="entry name" value="ZP-N"/>
</dbReference>
<dbReference type="PANTHER" id="PTHR14002">
    <property type="entry name" value="ENDOGLIN/TGF-BETA RECEPTOR TYPE III"/>
    <property type="match status" value="1"/>
</dbReference>
<reference evidence="5" key="2">
    <citation type="submission" date="2025-08" db="UniProtKB">
        <authorList>
            <consortium name="Ensembl"/>
        </authorList>
    </citation>
    <scope>IDENTIFICATION</scope>
</reference>
<dbReference type="AlphaFoldDB" id="A0A673CVE0"/>
<dbReference type="Ensembl" id="ENSSORT00005058781.1">
    <property type="protein sequence ID" value="ENSSORP00005057464.1"/>
    <property type="gene ID" value="ENSSORG00005025475.1"/>
</dbReference>
<evidence type="ECO:0000256" key="2">
    <source>
        <dbReference type="ARBA" id="ARBA00023157"/>
    </source>
</evidence>
<dbReference type="Gene3D" id="2.60.40.4100">
    <property type="entry name" value="Zona pellucida, ZP-C domain"/>
    <property type="match status" value="1"/>
</dbReference>
<keyword evidence="2" id="KW-1015">Disulfide bond</keyword>
<evidence type="ECO:0000259" key="4">
    <source>
        <dbReference type="PROSITE" id="PS51034"/>
    </source>
</evidence>
<feature type="domain" description="ZP" evidence="4">
    <location>
        <begin position="19"/>
        <end position="257"/>
    </location>
</feature>
<reference evidence="5" key="3">
    <citation type="submission" date="2025-09" db="UniProtKB">
        <authorList>
            <consortium name="Ensembl"/>
        </authorList>
    </citation>
    <scope>IDENTIFICATION</scope>
</reference>
<keyword evidence="1" id="KW-0732">Signal</keyword>
<dbReference type="InterPro" id="IPR055355">
    <property type="entry name" value="ZP-C"/>
</dbReference>
<dbReference type="InParanoid" id="A0A673CVE0"/>
<evidence type="ECO:0000313" key="6">
    <source>
        <dbReference type="Proteomes" id="UP000472271"/>
    </source>
</evidence>
<keyword evidence="6" id="KW-1185">Reference proteome</keyword>
<proteinExistence type="predicted"/>
<dbReference type="PANTHER" id="PTHR14002:SF38">
    <property type="entry name" value="CUB AND ZONA PELLUCIDA-LIKE DOMAIN-CONTAINING PROTEIN 1"/>
    <property type="match status" value="1"/>
</dbReference>
<dbReference type="Proteomes" id="UP000472271">
    <property type="component" value="Chromosome 15"/>
</dbReference>
<dbReference type="Pfam" id="PF23344">
    <property type="entry name" value="ZP-N"/>
    <property type="match status" value="1"/>
</dbReference>
<dbReference type="PRINTS" id="PR00023">
    <property type="entry name" value="ZPELLUCIDA"/>
</dbReference>
<dbReference type="Pfam" id="PF00100">
    <property type="entry name" value="Zona_pellucida"/>
    <property type="match status" value="1"/>
</dbReference>
<dbReference type="PROSITE" id="PS51034">
    <property type="entry name" value="ZP_2"/>
    <property type="match status" value="1"/>
</dbReference>
<dbReference type="SMART" id="SM00241">
    <property type="entry name" value="ZP"/>
    <property type="match status" value="1"/>
</dbReference>
<evidence type="ECO:0000256" key="1">
    <source>
        <dbReference type="ARBA" id="ARBA00022729"/>
    </source>
</evidence>
<dbReference type="InterPro" id="IPR048290">
    <property type="entry name" value="ZP_chr"/>
</dbReference>